<feature type="chain" id="PRO_5045751425" description="Secreted protein" evidence="1">
    <location>
        <begin position="18"/>
        <end position="189"/>
    </location>
</feature>
<name>A0ABR1MF14_9PEZI</name>
<evidence type="ECO:0000313" key="2">
    <source>
        <dbReference type="EMBL" id="KAK7546357.1"/>
    </source>
</evidence>
<evidence type="ECO:0008006" key="4">
    <source>
        <dbReference type="Google" id="ProtNLM"/>
    </source>
</evidence>
<organism evidence="2 3">
    <name type="scientific">Phyllosticta citricarpa</name>
    <dbReference type="NCBI Taxonomy" id="55181"/>
    <lineage>
        <taxon>Eukaryota</taxon>
        <taxon>Fungi</taxon>
        <taxon>Dikarya</taxon>
        <taxon>Ascomycota</taxon>
        <taxon>Pezizomycotina</taxon>
        <taxon>Dothideomycetes</taxon>
        <taxon>Dothideomycetes incertae sedis</taxon>
        <taxon>Botryosphaeriales</taxon>
        <taxon>Phyllostictaceae</taxon>
        <taxon>Phyllosticta</taxon>
    </lineage>
</organism>
<accession>A0ABR1MF14</accession>
<proteinExistence type="predicted"/>
<protein>
    <recommendedName>
        <fullName evidence="4">Secreted protein</fullName>
    </recommendedName>
</protein>
<sequence length="189" mass="20239">MLLLLLLLLLLLPPRAALPSSSDPWLSASLRAFVRGLCRAPMSVGRRIATASISIFSNHQHTLFYGFACLPFPPDSGIADLAMAPGFTWQRRLPVQATRDILAGKSLTLAFPAHPHLGVQILMAPSVLVLLSRLSPAWLSCLLAVTLHVVASSTIIIQTLSSFLNLFSLPFLSHSGRGLTSPAPIGLMA</sequence>
<comment type="caution">
    <text evidence="2">The sequence shown here is derived from an EMBL/GenBank/DDBJ whole genome shotgun (WGS) entry which is preliminary data.</text>
</comment>
<reference evidence="2 3" key="1">
    <citation type="submission" date="2024-04" db="EMBL/GenBank/DDBJ databases">
        <title>Phyllosticta paracitricarpa is synonymous to the EU quarantine fungus P. citricarpa based on phylogenomic analyses.</title>
        <authorList>
            <consortium name="Lawrence Berkeley National Laboratory"/>
            <person name="Van Ingen-Buijs V.A."/>
            <person name="Van Westerhoven A.C."/>
            <person name="Haridas S."/>
            <person name="Skiadas P."/>
            <person name="Martin F."/>
            <person name="Groenewald J.Z."/>
            <person name="Crous P.W."/>
            <person name="Seidl M.F."/>
        </authorList>
    </citation>
    <scope>NUCLEOTIDE SEQUENCE [LARGE SCALE GENOMIC DNA]</scope>
    <source>
        <strain evidence="2 3">CBS 122670</strain>
    </source>
</reference>
<feature type="signal peptide" evidence="1">
    <location>
        <begin position="1"/>
        <end position="17"/>
    </location>
</feature>
<keyword evidence="1" id="KW-0732">Signal</keyword>
<gene>
    <name evidence="2" type="ORF">IWX46DRAFT_580983</name>
</gene>
<evidence type="ECO:0000313" key="3">
    <source>
        <dbReference type="Proteomes" id="UP001365128"/>
    </source>
</evidence>
<keyword evidence="3" id="KW-1185">Reference proteome</keyword>
<dbReference type="Proteomes" id="UP001365128">
    <property type="component" value="Unassembled WGS sequence"/>
</dbReference>
<dbReference type="EMBL" id="JBBPDW010000015">
    <property type="protein sequence ID" value="KAK7546357.1"/>
    <property type="molecule type" value="Genomic_DNA"/>
</dbReference>
<evidence type="ECO:0000256" key="1">
    <source>
        <dbReference type="SAM" id="SignalP"/>
    </source>
</evidence>